<feature type="compositionally biased region" description="Polar residues" evidence="1">
    <location>
        <begin position="120"/>
        <end position="131"/>
    </location>
</feature>
<evidence type="ECO:0000313" key="2">
    <source>
        <dbReference type="Proteomes" id="UP001652660"/>
    </source>
</evidence>
<feature type="compositionally biased region" description="Basic and acidic residues" evidence="1">
    <location>
        <begin position="150"/>
        <end position="166"/>
    </location>
</feature>
<name>A0ABM4VKU8_COFAR</name>
<dbReference type="GeneID" id="140013861"/>
<feature type="compositionally biased region" description="Basic residues" evidence="1">
    <location>
        <begin position="198"/>
        <end position="209"/>
    </location>
</feature>
<keyword evidence="2" id="KW-1185">Reference proteome</keyword>
<evidence type="ECO:0000313" key="3">
    <source>
        <dbReference type="RefSeq" id="XP_071920161.1"/>
    </source>
</evidence>
<feature type="compositionally biased region" description="Acidic residues" evidence="1">
    <location>
        <begin position="178"/>
        <end position="191"/>
    </location>
</feature>
<evidence type="ECO:0000256" key="1">
    <source>
        <dbReference type="SAM" id="MobiDB-lite"/>
    </source>
</evidence>
<proteinExistence type="predicted"/>
<dbReference type="Proteomes" id="UP001652660">
    <property type="component" value="Chromosome 8c"/>
</dbReference>
<dbReference type="PANTHER" id="PTHR34961:SF7">
    <property type="entry name" value="TRANSMEMBRANE PROTEIN"/>
    <property type="match status" value="1"/>
</dbReference>
<protein>
    <submittedName>
        <fullName evidence="3">Uncharacterized protein</fullName>
    </submittedName>
</protein>
<gene>
    <name evidence="3" type="primary">LOC140013861</name>
</gene>
<organism evidence="2 3">
    <name type="scientific">Coffea arabica</name>
    <name type="common">Arabian coffee</name>
    <dbReference type="NCBI Taxonomy" id="13443"/>
    <lineage>
        <taxon>Eukaryota</taxon>
        <taxon>Viridiplantae</taxon>
        <taxon>Streptophyta</taxon>
        <taxon>Embryophyta</taxon>
        <taxon>Tracheophyta</taxon>
        <taxon>Spermatophyta</taxon>
        <taxon>Magnoliopsida</taxon>
        <taxon>eudicotyledons</taxon>
        <taxon>Gunneridae</taxon>
        <taxon>Pentapetalae</taxon>
        <taxon>asterids</taxon>
        <taxon>lamiids</taxon>
        <taxon>Gentianales</taxon>
        <taxon>Rubiaceae</taxon>
        <taxon>Ixoroideae</taxon>
        <taxon>Gardenieae complex</taxon>
        <taxon>Bertiereae - Coffeeae clade</taxon>
        <taxon>Coffeeae</taxon>
        <taxon>Coffea</taxon>
    </lineage>
</organism>
<feature type="region of interest" description="Disordered" evidence="1">
    <location>
        <begin position="119"/>
        <end position="209"/>
    </location>
</feature>
<dbReference type="RefSeq" id="XP_071920161.1">
    <property type="nucleotide sequence ID" value="XM_072064060.1"/>
</dbReference>
<reference evidence="3" key="1">
    <citation type="submission" date="2025-08" db="UniProtKB">
        <authorList>
            <consortium name="RefSeq"/>
        </authorList>
    </citation>
    <scope>IDENTIFICATION</scope>
    <source>
        <tissue evidence="3">Leaves</tissue>
    </source>
</reference>
<dbReference type="PANTHER" id="PTHR34961">
    <property type="entry name" value="TRANSMEMBRANE PROTEIN"/>
    <property type="match status" value="1"/>
</dbReference>
<accession>A0ABM4VKU8</accession>
<dbReference type="InterPro" id="IPR053313">
    <property type="entry name" value="RGF"/>
</dbReference>
<sequence>MLHFLHYTYITWSCNMEIPYIKLKFASDKPTPPLSDKPSKYCISDNMSLFLLLLLLLLCLSLQACGARPFGVVDIERIVTGLQLPHKNIEPSRAEGLKVQEPSVARIDKRMILPDWGGANTIQEKNSQTAGKENEDDKGYSVLLPSPQMDLHETSELEDQERRARSIMESPTAKAEETVDSMENDEGEDIVVMDYAQPHRKPPIHNRRP</sequence>